<evidence type="ECO:0000259" key="1">
    <source>
        <dbReference type="Pfam" id="PF17128"/>
    </source>
</evidence>
<dbReference type="AlphaFoldDB" id="A0A5J4S3S1"/>
<accession>A0A5J4S3S1</accession>
<dbReference type="EMBL" id="SNRY01000436">
    <property type="protein sequence ID" value="KAA6340754.1"/>
    <property type="molecule type" value="Genomic_DNA"/>
</dbReference>
<keyword evidence="2" id="KW-0378">Hydrolase</keyword>
<dbReference type="SUPFAM" id="SSF48452">
    <property type="entry name" value="TPR-like"/>
    <property type="match status" value="3"/>
</dbReference>
<gene>
    <name evidence="2" type="ORF">EZS27_011396</name>
</gene>
<protein>
    <submittedName>
        <fullName evidence="2">Beta-barrel assembly-enhancing protease</fullName>
        <ecNumber evidence="2">3.4.-.-</ecNumber>
    </submittedName>
</protein>
<name>A0A5J4S3S1_9ZZZZ</name>
<dbReference type="InterPro" id="IPR019734">
    <property type="entry name" value="TPR_rpt"/>
</dbReference>
<evidence type="ECO:0000313" key="2">
    <source>
        <dbReference type="EMBL" id="KAA6340754.1"/>
    </source>
</evidence>
<dbReference type="InterPro" id="IPR033396">
    <property type="entry name" value="DUF5107"/>
</dbReference>
<dbReference type="SMART" id="SM00028">
    <property type="entry name" value="TPR"/>
    <property type="match status" value="11"/>
</dbReference>
<dbReference type="GO" id="GO:0006508">
    <property type="term" value="P:proteolysis"/>
    <property type="evidence" value="ECO:0007669"/>
    <property type="project" value="UniProtKB-KW"/>
</dbReference>
<dbReference type="Gene3D" id="1.25.40.10">
    <property type="entry name" value="Tetratricopeptide repeat domain"/>
    <property type="match status" value="4"/>
</dbReference>
<reference evidence="2" key="1">
    <citation type="submission" date="2019-03" db="EMBL/GenBank/DDBJ databases">
        <title>Single cell metagenomics reveals metabolic interactions within the superorganism composed of flagellate Streblomastix strix and complex community of Bacteroidetes bacteria on its surface.</title>
        <authorList>
            <person name="Treitli S.C."/>
            <person name="Kolisko M."/>
            <person name="Husnik F."/>
            <person name="Keeling P."/>
            <person name="Hampl V."/>
        </authorList>
    </citation>
    <scope>NUCLEOTIDE SEQUENCE</scope>
    <source>
        <strain evidence="2">STM</strain>
    </source>
</reference>
<keyword evidence="2" id="KW-0645">Protease</keyword>
<proteinExistence type="predicted"/>
<comment type="caution">
    <text evidence="2">The sequence shown here is derived from an EMBL/GenBank/DDBJ whole genome shotgun (WGS) entry which is preliminary data.</text>
</comment>
<sequence>MRRIFFLFYLLCISDLVFSQGVKIEQKPLTLPTYEVGVPDANSIFFTGRAYQGAQGHIYPYPLYDILTDNKIDKTYNALYVENEYVNVCVLPEIGGRILSATDKTNGYEIFYRQTGIKPALIGMLGAWLSGGVEWNFPHHHRPSSNMPIDWKMEENADGSKTIWVGETELRHRIKWSIGITVYPGRSWVEARVKIMNRSPFIQSMLYWANVSVHTNNDYEVIFPPTTQFGTDHSKVAFSRWPNGEINRGSGKEDPLAWWKNFTAGSRSIFAWNFDDDFLAGYDHGKEAGTVHVANHHIVGGKKFFLWGNNPTGQMWNTTLSDNDGDYLELMVGAYSNNQPDYSWIGPGEIREFTQRWYPIREIKSVKNATDDAAVNLERIASGKVFLGFNASAKFANAKIRLTNGSTTVFEQILTIGPATPFTKEIDVPISAKDADLRAVLLDANGKELVAYTPVVLEEKPLPEVVKPSKPVTEYKTVEELYLAGLRLEQFHNARIDPMSFYNEALKRDPNDARVNTVAGIRYARKGEWKPAEEHLQRALDRLSKDYTTVKDPEPHYYLGVVYQAQAKYKEASDQYWHATWYPTFQHPAYVALAQIASITGDYKAALEYVNEALNVGVRDTKALTFKAWLLRKTGNISEAKEVLKQILSIDPLDYWSLSEQSILADQGASFIGKADDSRGDGLVRLQELLELAVDYGNVGAYEEAIGLLDEAVRVGEPYATFPLVYYYDGYYNLKIGNNDAAAQLFKKAASQPSGYCFPFRLEEIEILNTAMQTNPSDSKVSFYLGNLYYYLEQKDKGVDAWETAVKAEPLFARANRNLAFGYSRAGETAKAIATYEQSIKADPSDPRVFLELDQLYEQTGKPAKDRLALLEKNLKTVLKHDDAVIRLLGLYNETGAYDKGIKILTDRHFHVWEGGGQVHGVYVDAHLLKGIKLLDGKKYTAAIKEFEAADLYPENLEVGRPEGGGHSIKGYYYMGQAYKQIGNVEKAKVGFETASVSRSNRQSSFGLLSDNSYFQAQALKELGKTDEANQLIQKLKEGVKTQLESPSVIDEFSKFGEDGTRSERLANLHYLNGLVYRYEGNTSQARAEFTQALKMNQNLIWAKQFLNK</sequence>
<organism evidence="2">
    <name type="scientific">termite gut metagenome</name>
    <dbReference type="NCBI Taxonomy" id="433724"/>
    <lineage>
        <taxon>unclassified sequences</taxon>
        <taxon>metagenomes</taxon>
        <taxon>organismal metagenomes</taxon>
    </lineage>
</organism>
<feature type="domain" description="DUF5107" evidence="1">
    <location>
        <begin position="57"/>
        <end position="344"/>
    </location>
</feature>
<dbReference type="EC" id="3.4.-.-" evidence="2"/>
<dbReference type="Pfam" id="PF17128">
    <property type="entry name" value="DUF5107"/>
    <property type="match status" value="1"/>
</dbReference>
<dbReference type="InterPro" id="IPR011990">
    <property type="entry name" value="TPR-like_helical_dom_sf"/>
</dbReference>
<dbReference type="Pfam" id="PF13181">
    <property type="entry name" value="TPR_8"/>
    <property type="match status" value="2"/>
</dbReference>
<dbReference type="PROSITE" id="PS50005">
    <property type="entry name" value="TPR"/>
    <property type="match status" value="2"/>
</dbReference>
<dbReference type="PANTHER" id="PTHR12558:SF13">
    <property type="entry name" value="CELL DIVISION CYCLE PROTEIN 27 HOMOLOG"/>
    <property type="match status" value="1"/>
</dbReference>
<dbReference type="PANTHER" id="PTHR12558">
    <property type="entry name" value="CELL DIVISION CYCLE 16,23,27"/>
    <property type="match status" value="1"/>
</dbReference>
<dbReference type="Pfam" id="PF13432">
    <property type="entry name" value="TPR_16"/>
    <property type="match status" value="2"/>
</dbReference>
<dbReference type="GO" id="GO:0008233">
    <property type="term" value="F:peptidase activity"/>
    <property type="evidence" value="ECO:0007669"/>
    <property type="project" value="UniProtKB-KW"/>
</dbReference>